<dbReference type="EMBL" id="FLRA01000003">
    <property type="protein sequence ID" value="SBT16697.1"/>
    <property type="molecule type" value="Genomic_DNA"/>
</dbReference>
<accession>A0A1C3JNP9</accession>
<dbReference type="PROSITE" id="PS50112">
    <property type="entry name" value="PAS"/>
    <property type="match status" value="1"/>
</dbReference>
<dbReference type="Gene3D" id="6.10.340.10">
    <property type="match status" value="1"/>
</dbReference>
<dbReference type="CDD" id="cd01949">
    <property type="entry name" value="GGDEF"/>
    <property type="match status" value="1"/>
</dbReference>
<evidence type="ECO:0000256" key="1">
    <source>
        <dbReference type="SAM" id="Phobius"/>
    </source>
</evidence>
<dbReference type="Pfam" id="PF00563">
    <property type="entry name" value="EAL"/>
    <property type="match status" value="1"/>
</dbReference>
<dbReference type="GO" id="GO:0071111">
    <property type="term" value="F:cyclic-guanylate-specific phosphodiesterase activity"/>
    <property type="evidence" value="ECO:0007669"/>
    <property type="project" value="UniProtKB-EC"/>
</dbReference>
<dbReference type="EC" id="3.1.4.52" evidence="5"/>
<dbReference type="NCBIfam" id="TIGR00254">
    <property type="entry name" value="GGDEF"/>
    <property type="match status" value="1"/>
</dbReference>
<dbReference type="NCBIfam" id="TIGR00229">
    <property type="entry name" value="sensory_box"/>
    <property type="match status" value="1"/>
</dbReference>
<keyword evidence="1" id="KW-1133">Transmembrane helix</keyword>
<evidence type="ECO:0000313" key="8">
    <source>
        <dbReference type="Proteomes" id="UP000092871"/>
    </source>
</evidence>
<dbReference type="CDD" id="cd00130">
    <property type="entry name" value="PAS"/>
    <property type="match status" value="1"/>
</dbReference>
<keyword evidence="5" id="KW-0378">Hydrolase</keyword>
<sequence length="808" mass="91645">MLALHKRLSYKQAKWALVLLIAMGILGSSFQIYTDWHEEKENITGRIIGTLETVENAATESAYTLDANLAKQVVAGLVRTNVFIEIVLTDDLNNQMAYYSRPASSNAFSWVSHYLAIDLKQTYTLELKRGKLKVGELIASIDNGAVTENFIRRNLRLITTAILATLVLSTAFLTLIYLQTSRPLSRFIQQLESVGRSKFSDGDVHFTEIKRDDELGVLARTFTTLWHQRQTVEAELEKREAYFRAVMQQSRECMLLTSQTGQILDYNDAAIHLLGYRESSIKSMNLKNIDHKFNQEVLIDWSQNALGKVSTFETRYVRHNGTMVPVEVCASMITLENIPRYLVSVRDITQRIKDQEQVKYLAYYDALTNLPNRRLLHDRLENAIAVAREHRHIGGVLFIDLDRFKTINDSMGHHAGDQLLIEVSKRINTLISKGDTASRLGGDEFVLLLPDICHDMQDAQAMVSHLAEQLLGTLSTAFVIQNVELYVSASIGISLFPLDQSDGMRILQQADTAMYKAKESGRSGFHFYRSEMQQFATERLKMEKALHHALERDELYLVYQPQVNGQGELIGFESLVRWLSPELGPISPAEFIPIAEETGLIAPLGEWVLMEACRQLRTWQQVVGLPASFKSLAVNISPFQFSREDFVEQIQYVIDSTGVDAAQLDLEITEGMLVENIKAVAAKMYALQHRGIRFSIDDFGTGYSSLRYLQHLPLDQLKIDQSFIRDITEDPNSYEIINTIISMAKHMKLSVIAEGVETNFEENILSSIGCHRFQGFYFSKPLDKHTATQCLIEKKRFPLQLNEVSTTS</sequence>
<dbReference type="Proteomes" id="UP000092840">
    <property type="component" value="Unassembled WGS sequence"/>
</dbReference>
<evidence type="ECO:0000259" key="2">
    <source>
        <dbReference type="PROSITE" id="PS50112"/>
    </source>
</evidence>
<dbReference type="Pfam" id="PF13426">
    <property type="entry name" value="PAS_9"/>
    <property type="match status" value="1"/>
</dbReference>
<feature type="transmembrane region" description="Helical" evidence="1">
    <location>
        <begin position="15"/>
        <end position="33"/>
    </location>
</feature>
<dbReference type="PANTHER" id="PTHR44757:SF2">
    <property type="entry name" value="BIOFILM ARCHITECTURE MAINTENANCE PROTEIN MBAA"/>
    <property type="match status" value="1"/>
</dbReference>
<dbReference type="InterPro" id="IPR000014">
    <property type="entry name" value="PAS"/>
</dbReference>
<evidence type="ECO:0000313" key="6">
    <source>
        <dbReference type="EMBL" id="SBT20413.1"/>
    </source>
</evidence>
<dbReference type="InterPro" id="IPR035919">
    <property type="entry name" value="EAL_sf"/>
</dbReference>
<dbReference type="InterPro" id="IPR001633">
    <property type="entry name" value="EAL_dom"/>
</dbReference>
<evidence type="ECO:0000259" key="3">
    <source>
        <dbReference type="PROSITE" id="PS50883"/>
    </source>
</evidence>
<dbReference type="InterPro" id="IPR029787">
    <property type="entry name" value="Nucleotide_cyclase"/>
</dbReference>
<dbReference type="InterPro" id="IPR052155">
    <property type="entry name" value="Biofilm_reg_signaling"/>
</dbReference>
<keyword evidence="7" id="KW-1185">Reference proteome</keyword>
<dbReference type="Pfam" id="PF00990">
    <property type="entry name" value="GGDEF"/>
    <property type="match status" value="1"/>
</dbReference>
<dbReference type="CDD" id="cd01948">
    <property type="entry name" value="EAL"/>
    <property type="match status" value="1"/>
</dbReference>
<keyword evidence="1" id="KW-0472">Membrane</keyword>
<dbReference type="SMART" id="SM00086">
    <property type="entry name" value="PAC"/>
    <property type="match status" value="1"/>
</dbReference>
<dbReference type="EMBL" id="FLRB01000006">
    <property type="protein sequence ID" value="SBT20413.1"/>
    <property type="molecule type" value="Genomic_DNA"/>
</dbReference>
<dbReference type="PROSITE" id="PS50887">
    <property type="entry name" value="GGDEF"/>
    <property type="match status" value="1"/>
</dbReference>
<feature type="domain" description="PAS" evidence="2">
    <location>
        <begin position="239"/>
        <end position="281"/>
    </location>
</feature>
<dbReference type="PROSITE" id="PS50883">
    <property type="entry name" value="EAL"/>
    <property type="match status" value="1"/>
</dbReference>
<dbReference type="CDD" id="cd06225">
    <property type="entry name" value="HAMP"/>
    <property type="match status" value="1"/>
</dbReference>
<protein>
    <submittedName>
        <fullName evidence="5">Cyclic di-GMP phosphodiesterase Gmr</fullName>
        <ecNumber evidence="5">3.1.4.52</ecNumber>
    </submittedName>
</protein>
<reference evidence="5 8" key="2">
    <citation type="submission" date="2016-06" db="EMBL/GenBank/DDBJ databases">
        <authorList>
            <person name="Kjaerup R.B."/>
            <person name="Dalgaard T.S."/>
            <person name="Juul-Madsen H.R."/>
        </authorList>
    </citation>
    <scope>NUCLEOTIDE SEQUENCE [LARGE SCALE GENOMIC DNA]</scope>
    <source>
        <strain evidence="5 8">CECT 5115</strain>
    </source>
</reference>
<feature type="domain" description="GGDEF" evidence="4">
    <location>
        <begin position="392"/>
        <end position="530"/>
    </location>
</feature>
<dbReference type="RefSeq" id="WP_067032158.1">
    <property type="nucleotide sequence ID" value="NZ_FLRA01000003.1"/>
</dbReference>
<dbReference type="SMART" id="SM00052">
    <property type="entry name" value="EAL"/>
    <property type="match status" value="1"/>
</dbReference>
<dbReference type="Gene3D" id="3.30.70.270">
    <property type="match status" value="1"/>
</dbReference>
<name>A0A1C3JNP9_9GAMM</name>
<dbReference type="Gene3D" id="3.20.20.450">
    <property type="entry name" value="EAL domain"/>
    <property type="match status" value="1"/>
</dbReference>
<evidence type="ECO:0000313" key="7">
    <source>
        <dbReference type="Proteomes" id="UP000092840"/>
    </source>
</evidence>
<evidence type="ECO:0000259" key="4">
    <source>
        <dbReference type="PROSITE" id="PS50887"/>
    </source>
</evidence>
<dbReference type="PANTHER" id="PTHR44757">
    <property type="entry name" value="DIGUANYLATE CYCLASE DGCP"/>
    <property type="match status" value="1"/>
</dbReference>
<feature type="domain" description="EAL" evidence="3">
    <location>
        <begin position="539"/>
        <end position="795"/>
    </location>
</feature>
<reference evidence="6 7" key="1">
    <citation type="submission" date="2016-06" db="EMBL/GenBank/DDBJ databases">
        <authorList>
            <person name="Rodrigo-Torres L."/>
            <person name="Arahal D.R."/>
        </authorList>
    </citation>
    <scope>NUCLEOTIDE SEQUENCE [LARGE SCALE GENOMIC DNA]</scope>
    <source>
        <strain evidence="6 7">CECT 5116</strain>
    </source>
</reference>
<proteinExistence type="predicted"/>
<dbReference type="InterPro" id="IPR000160">
    <property type="entry name" value="GGDEF_dom"/>
</dbReference>
<dbReference type="SUPFAM" id="SSF141868">
    <property type="entry name" value="EAL domain-like"/>
    <property type="match status" value="1"/>
</dbReference>
<dbReference type="InterPro" id="IPR043128">
    <property type="entry name" value="Rev_trsase/Diguanyl_cyclase"/>
</dbReference>
<dbReference type="OrthoDB" id="9804951at2"/>
<dbReference type="InterPro" id="IPR001610">
    <property type="entry name" value="PAC"/>
</dbReference>
<dbReference type="SMART" id="SM00267">
    <property type="entry name" value="GGDEF"/>
    <property type="match status" value="1"/>
</dbReference>
<dbReference type="AlphaFoldDB" id="A0A1C3JNP9"/>
<dbReference type="Proteomes" id="UP000092871">
    <property type="component" value="Unassembled WGS sequence"/>
</dbReference>
<dbReference type="SUPFAM" id="SSF55785">
    <property type="entry name" value="PYP-like sensor domain (PAS domain)"/>
    <property type="match status" value="1"/>
</dbReference>
<keyword evidence="1" id="KW-0812">Transmembrane</keyword>
<gene>
    <name evidence="5" type="primary">gmr_5</name>
    <name evidence="5" type="ORF">MGA5115_00779</name>
    <name evidence="6" type="ORF">MGA5116_00997</name>
</gene>
<organism evidence="5 8">
    <name type="scientific">Marinomonas gallaica</name>
    <dbReference type="NCBI Taxonomy" id="1806667"/>
    <lineage>
        <taxon>Bacteria</taxon>
        <taxon>Pseudomonadati</taxon>
        <taxon>Pseudomonadota</taxon>
        <taxon>Gammaproteobacteria</taxon>
        <taxon>Oceanospirillales</taxon>
        <taxon>Oceanospirillaceae</taxon>
        <taxon>Marinomonas</taxon>
    </lineage>
</organism>
<feature type="transmembrane region" description="Helical" evidence="1">
    <location>
        <begin position="157"/>
        <end position="178"/>
    </location>
</feature>
<dbReference type="Gene3D" id="3.30.450.20">
    <property type="entry name" value="PAS domain"/>
    <property type="match status" value="1"/>
</dbReference>
<dbReference type="InterPro" id="IPR035965">
    <property type="entry name" value="PAS-like_dom_sf"/>
</dbReference>
<dbReference type="SUPFAM" id="SSF55073">
    <property type="entry name" value="Nucleotide cyclase"/>
    <property type="match status" value="1"/>
</dbReference>
<evidence type="ECO:0000313" key="5">
    <source>
        <dbReference type="EMBL" id="SBT16697.1"/>
    </source>
</evidence>